<gene>
    <name evidence="4" type="ORF">GCM10010420_45520</name>
</gene>
<comment type="caution">
    <text evidence="4">The sequence shown here is derived from an EMBL/GenBank/DDBJ whole genome shotgun (WGS) entry which is preliminary data.</text>
</comment>
<protein>
    <recommendedName>
        <fullName evidence="3">Pyrrolo-quinoline quinone repeat domain-containing protein</fullName>
    </recommendedName>
</protein>
<feature type="compositionally biased region" description="Gly residues" evidence="1">
    <location>
        <begin position="12"/>
        <end position="32"/>
    </location>
</feature>
<feature type="compositionally biased region" description="Pro residues" evidence="1">
    <location>
        <begin position="33"/>
        <end position="48"/>
    </location>
</feature>
<evidence type="ECO:0000313" key="4">
    <source>
        <dbReference type="EMBL" id="GAA2411459.1"/>
    </source>
</evidence>
<feature type="domain" description="Pyrrolo-quinoline quinone repeat" evidence="3">
    <location>
        <begin position="201"/>
        <end position="283"/>
    </location>
</feature>
<sequence>MAREDRPDGEPVGNGGGAGHDSGGSGGTGGGAPLPPPPARPPQPPPRSPGHAPGPATAPAPGFGAPGGAPGFGAPGGAPGYGSPGYGAPQPGGWPGPGAPGAPGAPVGPGGWGTPGPPAPAPRRSGGKAAAVVIACLLVLALLGGGVFFLLTALPKSSGGTGSDVPPDALDVAWQKDGLPRSSASSGFTVQWPARWLRGSTLVYGDEHGVRGYDTATGRQKWEVEPPEGAGEPCAMSPEASGNGMGAVLFDSGGDECTYLAAIEVDTGTVVWAKKIPSEYGANGPRVHAGDENITVGLNTVEGVRMFDVRTGAASDPLASLPVKCRYTYVFSARHIVAKPECRDELLVLDTQYGGRGVSVSDQQGRPVKILSDHPLIVAVTVGEGESSPPRVLNFAEDGDTVETVDLTGKASEMVFDDKGNGITGSGLYFGKLRSGGHAVLDLTTGTVVWEGGASVSLIGHDDADDRMLIAEADPGKNYWTRVGVLDPDTGKPVYAGTMVMPDGAYLSQSDSLYAYDTGKVLVMGERTSDREQMIVAFEVDLPAA</sequence>
<dbReference type="EMBL" id="BAAATJ010000025">
    <property type="protein sequence ID" value="GAA2411459.1"/>
    <property type="molecule type" value="Genomic_DNA"/>
</dbReference>
<proteinExistence type="predicted"/>
<accession>A0ABN3ISQ4</accession>
<organism evidence="4 5">
    <name type="scientific">Streptomyces glaucosporus</name>
    <dbReference type="NCBI Taxonomy" id="284044"/>
    <lineage>
        <taxon>Bacteria</taxon>
        <taxon>Bacillati</taxon>
        <taxon>Actinomycetota</taxon>
        <taxon>Actinomycetes</taxon>
        <taxon>Kitasatosporales</taxon>
        <taxon>Streptomycetaceae</taxon>
        <taxon>Streptomyces</taxon>
    </lineage>
</organism>
<evidence type="ECO:0000259" key="3">
    <source>
        <dbReference type="Pfam" id="PF13360"/>
    </source>
</evidence>
<keyword evidence="5" id="KW-1185">Reference proteome</keyword>
<feature type="compositionally biased region" description="Low complexity" evidence="1">
    <location>
        <begin position="49"/>
        <end position="63"/>
    </location>
</feature>
<feature type="region of interest" description="Disordered" evidence="1">
    <location>
        <begin position="1"/>
        <end position="125"/>
    </location>
</feature>
<keyword evidence="2" id="KW-0812">Transmembrane</keyword>
<feature type="transmembrane region" description="Helical" evidence="2">
    <location>
        <begin position="129"/>
        <end position="151"/>
    </location>
</feature>
<evidence type="ECO:0000256" key="1">
    <source>
        <dbReference type="SAM" id="MobiDB-lite"/>
    </source>
</evidence>
<evidence type="ECO:0000256" key="2">
    <source>
        <dbReference type="SAM" id="Phobius"/>
    </source>
</evidence>
<dbReference type="SUPFAM" id="SSF50998">
    <property type="entry name" value="Quinoprotein alcohol dehydrogenase-like"/>
    <property type="match status" value="1"/>
</dbReference>
<feature type="compositionally biased region" description="Gly residues" evidence="1">
    <location>
        <begin position="64"/>
        <end position="85"/>
    </location>
</feature>
<reference evidence="4 5" key="1">
    <citation type="journal article" date="2019" name="Int. J. Syst. Evol. Microbiol.">
        <title>The Global Catalogue of Microorganisms (GCM) 10K type strain sequencing project: providing services to taxonomists for standard genome sequencing and annotation.</title>
        <authorList>
            <consortium name="The Broad Institute Genomics Platform"/>
            <consortium name="The Broad Institute Genome Sequencing Center for Infectious Disease"/>
            <person name="Wu L."/>
            <person name="Ma J."/>
        </authorList>
    </citation>
    <scope>NUCLEOTIDE SEQUENCE [LARGE SCALE GENOMIC DNA]</scope>
    <source>
        <strain evidence="4 5">JCM 6921</strain>
    </source>
</reference>
<dbReference type="InterPro" id="IPR002372">
    <property type="entry name" value="PQQ_rpt_dom"/>
</dbReference>
<evidence type="ECO:0000313" key="5">
    <source>
        <dbReference type="Proteomes" id="UP001500058"/>
    </source>
</evidence>
<dbReference type="Proteomes" id="UP001500058">
    <property type="component" value="Unassembled WGS sequence"/>
</dbReference>
<name>A0ABN3ISQ4_9ACTN</name>
<feature type="compositionally biased region" description="Gly residues" evidence="1">
    <location>
        <begin position="101"/>
        <end position="114"/>
    </location>
</feature>
<keyword evidence="2" id="KW-0472">Membrane</keyword>
<dbReference type="InterPro" id="IPR011047">
    <property type="entry name" value="Quinoprotein_ADH-like_sf"/>
</dbReference>
<keyword evidence="2" id="KW-1133">Transmembrane helix</keyword>
<dbReference type="Pfam" id="PF13360">
    <property type="entry name" value="PQQ_2"/>
    <property type="match status" value="1"/>
</dbReference>